<feature type="domain" description="DUF5666" evidence="3">
    <location>
        <begin position="89"/>
        <end position="151"/>
    </location>
</feature>
<accession>A0ABX8QVR4</accession>
<evidence type="ECO:0000313" key="4">
    <source>
        <dbReference type="EMBL" id="QXJ22865.1"/>
    </source>
</evidence>
<sequence>MQKNKKTLAAGIGAAGLLGLGLYLAVPAAADDPAPSPSASPSATGKPHPDHGMKRPWAHEGRRGRGGLGIHGEATVRRKDGFGLNTWQRGKVTGLSGAALTVRSEDGASWTWTTDANTRVRKKGDQAKVSDLKNGDEVLVFGERSGDTRTAKIVRAPDKD</sequence>
<evidence type="ECO:0000313" key="5">
    <source>
        <dbReference type="Proteomes" id="UP001049518"/>
    </source>
</evidence>
<reference evidence="4" key="1">
    <citation type="submission" date="2020-07" db="EMBL/GenBank/DDBJ databases">
        <authorList>
            <person name="Tarantini F.S."/>
            <person name="Hong K.W."/>
            <person name="Chan K.G."/>
        </authorList>
    </citation>
    <scope>NUCLEOTIDE SEQUENCE</scope>
    <source>
        <strain evidence="4">32-07</strain>
    </source>
</reference>
<keyword evidence="5" id="KW-1185">Reference proteome</keyword>
<evidence type="ECO:0000259" key="3">
    <source>
        <dbReference type="Pfam" id="PF18914"/>
    </source>
</evidence>
<dbReference type="RefSeq" id="WP_231328529.1">
    <property type="nucleotide sequence ID" value="NZ_CP059572.1"/>
</dbReference>
<dbReference type="InterPro" id="IPR043724">
    <property type="entry name" value="DUF5666"/>
</dbReference>
<protein>
    <recommendedName>
        <fullName evidence="3">DUF5666 domain-containing protein</fullName>
    </recommendedName>
</protein>
<dbReference type="EMBL" id="CP059572">
    <property type="protein sequence ID" value="QXJ22865.1"/>
    <property type="molecule type" value="Genomic_DNA"/>
</dbReference>
<dbReference type="Proteomes" id="UP001049518">
    <property type="component" value="Chromosome"/>
</dbReference>
<feature type="region of interest" description="Disordered" evidence="1">
    <location>
        <begin position="29"/>
        <end position="71"/>
    </location>
</feature>
<proteinExistence type="predicted"/>
<feature type="compositionally biased region" description="Low complexity" evidence="1">
    <location>
        <begin position="29"/>
        <end position="43"/>
    </location>
</feature>
<feature type="signal peptide" evidence="2">
    <location>
        <begin position="1"/>
        <end position="30"/>
    </location>
</feature>
<evidence type="ECO:0000256" key="2">
    <source>
        <dbReference type="SAM" id="SignalP"/>
    </source>
</evidence>
<organism evidence="4 5">
    <name type="scientific">Actinomadura graeca</name>
    <dbReference type="NCBI Taxonomy" id="2750812"/>
    <lineage>
        <taxon>Bacteria</taxon>
        <taxon>Bacillati</taxon>
        <taxon>Actinomycetota</taxon>
        <taxon>Actinomycetes</taxon>
        <taxon>Streptosporangiales</taxon>
        <taxon>Thermomonosporaceae</taxon>
        <taxon>Actinomadura</taxon>
    </lineage>
</organism>
<keyword evidence="2" id="KW-0732">Signal</keyword>
<gene>
    <name evidence="4" type="ORF">AGRA3207_003933</name>
</gene>
<dbReference type="Pfam" id="PF18914">
    <property type="entry name" value="DUF5666"/>
    <property type="match status" value="1"/>
</dbReference>
<evidence type="ECO:0000256" key="1">
    <source>
        <dbReference type="SAM" id="MobiDB-lite"/>
    </source>
</evidence>
<feature type="chain" id="PRO_5046091737" description="DUF5666 domain-containing protein" evidence="2">
    <location>
        <begin position="31"/>
        <end position="160"/>
    </location>
</feature>
<feature type="compositionally biased region" description="Basic and acidic residues" evidence="1">
    <location>
        <begin position="47"/>
        <end position="63"/>
    </location>
</feature>
<name>A0ABX8QVR4_9ACTN</name>